<dbReference type="InterPro" id="IPR023210">
    <property type="entry name" value="NADP_OxRdtase_dom"/>
</dbReference>
<dbReference type="PROSITE" id="PS00062">
    <property type="entry name" value="ALDOKETO_REDUCTASE_2"/>
    <property type="match status" value="1"/>
</dbReference>
<proteinExistence type="inferred from homology"/>
<comment type="caution">
    <text evidence="3">The sequence shown here is derived from an EMBL/GenBank/DDBJ whole genome shotgun (WGS) entry which is preliminary data.</text>
</comment>
<organism evidence="3 4">
    <name type="scientific">Engystomops pustulosus</name>
    <name type="common">Tungara frog</name>
    <name type="synonym">Physalaemus pustulosus</name>
    <dbReference type="NCBI Taxonomy" id="76066"/>
    <lineage>
        <taxon>Eukaryota</taxon>
        <taxon>Metazoa</taxon>
        <taxon>Chordata</taxon>
        <taxon>Craniata</taxon>
        <taxon>Vertebrata</taxon>
        <taxon>Euteleostomi</taxon>
        <taxon>Amphibia</taxon>
        <taxon>Batrachia</taxon>
        <taxon>Anura</taxon>
        <taxon>Neobatrachia</taxon>
        <taxon>Hyloidea</taxon>
        <taxon>Leptodactylidae</taxon>
        <taxon>Leiuperinae</taxon>
        <taxon>Engystomops</taxon>
    </lineage>
</organism>
<evidence type="ECO:0000259" key="2">
    <source>
        <dbReference type="Pfam" id="PF00248"/>
    </source>
</evidence>
<dbReference type="PANTHER" id="PTHR11732">
    <property type="entry name" value="ALDO/KETO REDUCTASE"/>
    <property type="match status" value="1"/>
</dbReference>
<dbReference type="Gene3D" id="3.20.20.100">
    <property type="entry name" value="NADP-dependent oxidoreductase domain"/>
    <property type="match status" value="1"/>
</dbReference>
<dbReference type="Proteomes" id="UP000824782">
    <property type="component" value="Unassembled WGS sequence"/>
</dbReference>
<comment type="similarity">
    <text evidence="1">Belongs to the aldo/keto reductase family.</text>
</comment>
<accession>A0AAV6YV49</accession>
<evidence type="ECO:0000256" key="1">
    <source>
        <dbReference type="ARBA" id="ARBA00007905"/>
    </source>
</evidence>
<dbReference type="SUPFAM" id="SSF51430">
    <property type="entry name" value="NAD(P)-linked oxidoreductase"/>
    <property type="match status" value="1"/>
</dbReference>
<dbReference type="EMBL" id="WNYA01009931">
    <property type="protein sequence ID" value="KAG8540596.1"/>
    <property type="molecule type" value="Genomic_DNA"/>
</dbReference>
<gene>
    <name evidence="3" type="ORF">GDO81_018972</name>
</gene>
<dbReference type="PROSITE" id="PS00063">
    <property type="entry name" value="ALDOKETO_REDUCTASE_3"/>
    <property type="match status" value="1"/>
</dbReference>
<keyword evidence="4" id="KW-1185">Reference proteome</keyword>
<dbReference type="AlphaFoldDB" id="A0AAV6YV49"/>
<reference evidence="3" key="1">
    <citation type="thesis" date="2020" institute="ProQuest LLC" country="789 East Eisenhower Parkway, Ann Arbor, MI, USA">
        <title>Comparative Genomics and Chromosome Evolution.</title>
        <authorList>
            <person name="Mudd A.B."/>
        </authorList>
    </citation>
    <scope>NUCLEOTIDE SEQUENCE</scope>
    <source>
        <strain evidence="3">237g6f4</strain>
        <tissue evidence="3">Blood</tissue>
    </source>
</reference>
<feature type="domain" description="NADP-dependent oxidoreductase" evidence="2">
    <location>
        <begin position="10"/>
        <end position="171"/>
    </location>
</feature>
<protein>
    <recommendedName>
        <fullName evidence="2">NADP-dependent oxidoreductase domain-containing protein</fullName>
    </recommendedName>
</protein>
<dbReference type="InterPro" id="IPR036812">
    <property type="entry name" value="NAD(P)_OxRdtase_dom_sf"/>
</dbReference>
<sequence length="181" mass="20793">MDENGKILLDMSTDLCAIWEAMEKCKDAGLVKSIGVSNFNRRQLEKILNKPGLKHKPVLNQVECHPYLNQSKLLDYCKSKDILLAGYNVLGSHRHKIWVDQNSPVLLEDPVLVEIAKKYDKTPAHIAIRYQIQRGVVPIAKSYNPERIKENFKVFDFELTPGEMQSIDGMNRNLRYTDLKP</sequence>
<dbReference type="InterPro" id="IPR020471">
    <property type="entry name" value="AKR"/>
</dbReference>
<evidence type="ECO:0000313" key="4">
    <source>
        <dbReference type="Proteomes" id="UP000824782"/>
    </source>
</evidence>
<dbReference type="GO" id="GO:0016491">
    <property type="term" value="F:oxidoreductase activity"/>
    <property type="evidence" value="ECO:0007669"/>
    <property type="project" value="InterPro"/>
</dbReference>
<evidence type="ECO:0000313" key="3">
    <source>
        <dbReference type="EMBL" id="KAG8540596.1"/>
    </source>
</evidence>
<dbReference type="PRINTS" id="PR00069">
    <property type="entry name" value="ALDKETRDTASE"/>
</dbReference>
<dbReference type="InterPro" id="IPR018170">
    <property type="entry name" value="Aldo/ket_reductase_CS"/>
</dbReference>
<name>A0AAV6YV49_ENGPU</name>
<dbReference type="Pfam" id="PF00248">
    <property type="entry name" value="Aldo_ket_red"/>
    <property type="match status" value="1"/>
</dbReference>